<reference evidence="1 2" key="1">
    <citation type="submission" date="2017-06" db="EMBL/GenBank/DDBJ databases">
        <authorList>
            <person name="Kim H.J."/>
            <person name="Triplett B.A."/>
        </authorList>
    </citation>
    <scope>NUCLEOTIDE SEQUENCE [LARGE SCALE GENOMIC DNA]</scope>
    <source>
        <strain evidence="1 2">S18795</strain>
    </source>
</reference>
<evidence type="ECO:0000313" key="2">
    <source>
        <dbReference type="Proteomes" id="UP000197904"/>
    </source>
</evidence>
<dbReference type="AlphaFoldDB" id="A0A246L3F1"/>
<organism evidence="1 2">
    <name type="scientific">Stenotrophomonas pavanii</name>
    <dbReference type="NCBI Taxonomy" id="487698"/>
    <lineage>
        <taxon>Bacteria</taxon>
        <taxon>Pseudomonadati</taxon>
        <taxon>Pseudomonadota</taxon>
        <taxon>Gammaproteobacteria</taxon>
        <taxon>Lysobacterales</taxon>
        <taxon>Lysobacteraceae</taxon>
        <taxon>Stenotrophomonas</taxon>
    </lineage>
</organism>
<dbReference type="RefSeq" id="WP_088475821.1">
    <property type="nucleotide sequence ID" value="NZ_NIXP01000006.1"/>
</dbReference>
<dbReference type="Proteomes" id="UP000197904">
    <property type="component" value="Unassembled WGS sequence"/>
</dbReference>
<evidence type="ECO:0000313" key="1">
    <source>
        <dbReference type="EMBL" id="OWR35530.1"/>
    </source>
</evidence>
<sequence length="67" mass="7588">MVIQFPVQTKFQLHMLESIRAHCARNGLDRRKVERDFMAAGCTKQAQNALWESTRQHNLGHGPKGAA</sequence>
<protein>
    <submittedName>
        <fullName evidence="1">Uncharacterized protein</fullName>
    </submittedName>
</protein>
<gene>
    <name evidence="1" type="ORF">CEE55_01660</name>
</gene>
<dbReference type="EMBL" id="NIXP01000006">
    <property type="protein sequence ID" value="OWR35530.1"/>
    <property type="molecule type" value="Genomic_DNA"/>
</dbReference>
<proteinExistence type="predicted"/>
<name>A0A246L3F1_9GAMM</name>
<comment type="caution">
    <text evidence="1">The sequence shown here is derived from an EMBL/GenBank/DDBJ whole genome shotgun (WGS) entry which is preliminary data.</text>
</comment>
<accession>A0A246L3F1</accession>